<evidence type="ECO:0000256" key="1">
    <source>
        <dbReference type="SAM" id="MobiDB-lite"/>
    </source>
</evidence>
<feature type="compositionally biased region" description="Low complexity" evidence="1">
    <location>
        <begin position="33"/>
        <end position="47"/>
    </location>
</feature>
<name>A0A0F9PPW8_9ZZZZ</name>
<dbReference type="EMBL" id="LAZR01002152">
    <property type="protein sequence ID" value="KKN33780.1"/>
    <property type="molecule type" value="Genomic_DNA"/>
</dbReference>
<feature type="region of interest" description="Disordered" evidence="1">
    <location>
        <begin position="22"/>
        <end position="56"/>
    </location>
</feature>
<comment type="caution">
    <text evidence="2">The sequence shown here is derived from an EMBL/GenBank/DDBJ whole genome shotgun (WGS) entry which is preliminary data.</text>
</comment>
<gene>
    <name evidence="2" type="ORF">LCGC14_0800390</name>
</gene>
<accession>A0A0F9PPW8</accession>
<evidence type="ECO:0000313" key="2">
    <source>
        <dbReference type="EMBL" id="KKN33780.1"/>
    </source>
</evidence>
<dbReference type="AlphaFoldDB" id="A0A0F9PPW8"/>
<reference evidence="2" key="1">
    <citation type="journal article" date="2015" name="Nature">
        <title>Complex archaea that bridge the gap between prokaryotes and eukaryotes.</title>
        <authorList>
            <person name="Spang A."/>
            <person name="Saw J.H."/>
            <person name="Jorgensen S.L."/>
            <person name="Zaremba-Niedzwiedzka K."/>
            <person name="Martijn J."/>
            <person name="Lind A.E."/>
            <person name="van Eijk R."/>
            <person name="Schleper C."/>
            <person name="Guy L."/>
            <person name="Ettema T.J."/>
        </authorList>
    </citation>
    <scope>NUCLEOTIDE SEQUENCE</scope>
</reference>
<sequence length="169" mass="17800">MAGAVGALTGREKRIRQMAARMPGGVIPRDGIPPQELAEAPAATPEPGTVEQRTEQRGGVDVGDIMQAVAEQAQSGELAAKAKPPTQPFSVNISKADTPELVADQPGDRVDFFVSGTVSGVDEQGNVTINGDTISVVHGRMDKPGQEEVGSERFQKLSLRDRMGARRAA</sequence>
<proteinExistence type="predicted"/>
<protein>
    <submittedName>
        <fullName evidence="2">Uncharacterized protein</fullName>
    </submittedName>
</protein>
<organism evidence="2">
    <name type="scientific">marine sediment metagenome</name>
    <dbReference type="NCBI Taxonomy" id="412755"/>
    <lineage>
        <taxon>unclassified sequences</taxon>
        <taxon>metagenomes</taxon>
        <taxon>ecological metagenomes</taxon>
    </lineage>
</organism>